<proteinExistence type="predicted"/>
<protein>
    <submittedName>
        <fullName evidence="2">Uncharacterized protein</fullName>
    </submittedName>
</protein>
<name>X1QWG1_9ZZZZ</name>
<keyword evidence="1" id="KW-1133">Transmembrane helix</keyword>
<evidence type="ECO:0000256" key="1">
    <source>
        <dbReference type="SAM" id="Phobius"/>
    </source>
</evidence>
<comment type="caution">
    <text evidence="2">The sequence shown here is derived from an EMBL/GenBank/DDBJ whole genome shotgun (WGS) entry which is preliminary data.</text>
</comment>
<reference evidence="2" key="1">
    <citation type="journal article" date="2014" name="Front. Microbiol.">
        <title>High frequency of phylogenetically diverse reductive dehalogenase-homologous genes in deep subseafloor sedimentary metagenomes.</title>
        <authorList>
            <person name="Kawai M."/>
            <person name="Futagami T."/>
            <person name="Toyoda A."/>
            <person name="Takaki Y."/>
            <person name="Nishi S."/>
            <person name="Hori S."/>
            <person name="Arai W."/>
            <person name="Tsubouchi T."/>
            <person name="Morono Y."/>
            <person name="Uchiyama I."/>
            <person name="Ito T."/>
            <person name="Fujiyama A."/>
            <person name="Inagaki F."/>
            <person name="Takami H."/>
        </authorList>
    </citation>
    <scope>NUCLEOTIDE SEQUENCE</scope>
    <source>
        <strain evidence="2">Expedition CK06-06</strain>
    </source>
</reference>
<evidence type="ECO:0000313" key="2">
    <source>
        <dbReference type="EMBL" id="GAI59141.1"/>
    </source>
</evidence>
<gene>
    <name evidence="2" type="ORF">S12H4_09639</name>
</gene>
<feature type="transmembrane region" description="Helical" evidence="1">
    <location>
        <begin position="37"/>
        <end position="57"/>
    </location>
</feature>
<dbReference type="AlphaFoldDB" id="X1QWG1"/>
<dbReference type="EMBL" id="BARW01003950">
    <property type="protein sequence ID" value="GAI59141.1"/>
    <property type="molecule type" value="Genomic_DNA"/>
</dbReference>
<keyword evidence="1" id="KW-0472">Membrane</keyword>
<organism evidence="2">
    <name type="scientific">marine sediment metagenome</name>
    <dbReference type="NCBI Taxonomy" id="412755"/>
    <lineage>
        <taxon>unclassified sequences</taxon>
        <taxon>metagenomes</taxon>
        <taxon>ecological metagenomes</taxon>
    </lineage>
</organism>
<sequence>MTRILQRTTIEKILEGEEAVAGRAKEKVTRVKMSWESFLLATSTGALAISAIAGVHFRCPVCEHEMGLTVKAVDMIGEDESSK</sequence>
<keyword evidence="1" id="KW-0812">Transmembrane</keyword>
<accession>X1QWG1</accession>